<comment type="caution">
    <text evidence="2">The sequence shown here is derived from an EMBL/GenBank/DDBJ whole genome shotgun (WGS) entry which is preliminary data.</text>
</comment>
<protein>
    <submittedName>
        <fullName evidence="2">Helix-turn-helix domain-containing protein</fullName>
    </submittedName>
</protein>
<evidence type="ECO:0000313" key="2">
    <source>
        <dbReference type="EMBL" id="GAW92881.1"/>
    </source>
</evidence>
<dbReference type="EMBL" id="BDGJ01000105">
    <property type="protein sequence ID" value="GAW92881.1"/>
    <property type="molecule type" value="Genomic_DNA"/>
</dbReference>
<dbReference type="AlphaFoldDB" id="A0A1Z5HU71"/>
<proteinExistence type="predicted"/>
<keyword evidence="3" id="KW-1185">Reference proteome</keyword>
<accession>A0A1Z5HU71</accession>
<dbReference type="Proteomes" id="UP000197032">
    <property type="component" value="Unassembled WGS sequence"/>
</dbReference>
<dbReference type="RefSeq" id="WP_088554141.1">
    <property type="nucleotide sequence ID" value="NZ_BDGJ01000105.1"/>
</dbReference>
<evidence type="ECO:0000259" key="1">
    <source>
        <dbReference type="PROSITE" id="PS50943"/>
    </source>
</evidence>
<evidence type="ECO:0000313" key="3">
    <source>
        <dbReference type="Proteomes" id="UP000197032"/>
    </source>
</evidence>
<dbReference type="InterPro" id="IPR010982">
    <property type="entry name" value="Lambda_DNA-bd_dom_sf"/>
</dbReference>
<organism evidence="2 3">
    <name type="scientific">Calderihabitans maritimus</name>
    <dbReference type="NCBI Taxonomy" id="1246530"/>
    <lineage>
        <taxon>Bacteria</taxon>
        <taxon>Bacillati</taxon>
        <taxon>Bacillota</taxon>
        <taxon>Clostridia</taxon>
        <taxon>Neomoorellales</taxon>
        <taxon>Calderihabitantaceae</taxon>
        <taxon>Calderihabitans</taxon>
    </lineage>
</organism>
<reference evidence="3" key="1">
    <citation type="journal article" date="2017" name="Appl. Environ. Microbiol.">
        <title>Genomic analysis of Calderihabitans maritimus KKC1, a thermophilic hydrogenogenic carboxydotrophic bacterium isolated from marine sediment.</title>
        <authorList>
            <person name="Omae K."/>
            <person name="Yoneda Y."/>
            <person name="Fukuyama Y."/>
            <person name="Yoshida T."/>
            <person name="Sako Y."/>
        </authorList>
    </citation>
    <scope>NUCLEOTIDE SEQUENCE [LARGE SCALE GENOMIC DNA]</scope>
    <source>
        <strain evidence="3">KKC1</strain>
    </source>
</reference>
<dbReference type="GO" id="GO:0003677">
    <property type="term" value="F:DNA binding"/>
    <property type="evidence" value="ECO:0007669"/>
    <property type="project" value="InterPro"/>
</dbReference>
<name>A0A1Z5HU71_9FIRM</name>
<dbReference type="CDD" id="cd00093">
    <property type="entry name" value="HTH_XRE"/>
    <property type="match status" value="1"/>
</dbReference>
<dbReference type="OrthoDB" id="1808039at2"/>
<dbReference type="InterPro" id="IPR001387">
    <property type="entry name" value="Cro/C1-type_HTH"/>
</dbReference>
<dbReference type="Gene3D" id="1.10.260.40">
    <property type="entry name" value="lambda repressor-like DNA-binding domains"/>
    <property type="match status" value="1"/>
</dbReference>
<feature type="domain" description="HTH cro/C1-type" evidence="1">
    <location>
        <begin position="29"/>
        <end position="52"/>
    </location>
</feature>
<sequence>MDFVRIGDKLISRNKIENFIDRILEMRVQGLSQQEVAKHLNIDRSFISRLERLGEVRKGQRIAIVGFPLKNKEELQEVIEEEGVDFHLLMTEEERWQFVREKSGLELFNEIMDLIAKVRAYDVVIFLGSNKRIKFIEALLDKEVISVEIGKSPIEEDKYVDPSLLKEIIQKVKA</sequence>
<gene>
    <name evidence="2" type="ORF">KKC1_20280</name>
</gene>
<dbReference type="SUPFAM" id="SSF47413">
    <property type="entry name" value="lambda repressor-like DNA-binding domains"/>
    <property type="match status" value="1"/>
</dbReference>
<dbReference type="PROSITE" id="PS50943">
    <property type="entry name" value="HTH_CROC1"/>
    <property type="match status" value="1"/>
</dbReference>